<feature type="signal peptide" evidence="1">
    <location>
        <begin position="1"/>
        <end position="33"/>
    </location>
</feature>
<organism evidence="2 3">
    <name type="scientific">Massilia varians</name>
    <dbReference type="NCBI Taxonomy" id="457921"/>
    <lineage>
        <taxon>Bacteria</taxon>
        <taxon>Pseudomonadati</taxon>
        <taxon>Pseudomonadota</taxon>
        <taxon>Betaproteobacteria</taxon>
        <taxon>Burkholderiales</taxon>
        <taxon>Oxalobacteraceae</taxon>
        <taxon>Telluria group</taxon>
        <taxon>Massilia</taxon>
    </lineage>
</organism>
<dbReference type="EMBL" id="AP026966">
    <property type="protein sequence ID" value="BDT60518.1"/>
    <property type="molecule type" value="Genomic_DNA"/>
</dbReference>
<sequence>MKKSYDPATRPAATLAASMVFAALATVPAQALAREGASGKAGTAGLQLDEQAPVHVHRKTNRGDLPYKPFFLIQTYLQSLLPPEPRVIDLLGRVEFVAKSEAEKDLFAPDSWAVAIVGDDLDQVVPVRRGGYFLLPKVKLGMLELGTIMFNTQTQKGKMSVAWKVRVAPAQTLAYAEFAKALEEVASVQRAIPTYRYDLREIRRHGHNALRACFVGGPGRIEVDGRPAATIPDGACQVLKYDAAAACAGKAQIAFLGKLDIVTLKEVIKGD</sequence>
<dbReference type="Proteomes" id="UP001163336">
    <property type="component" value="Chromosome"/>
</dbReference>
<dbReference type="RefSeq" id="WP_281909686.1">
    <property type="nucleotide sequence ID" value="NZ_AP026966.1"/>
</dbReference>
<keyword evidence="3" id="KW-1185">Reference proteome</keyword>
<evidence type="ECO:0000256" key="1">
    <source>
        <dbReference type="SAM" id="SignalP"/>
    </source>
</evidence>
<protein>
    <recommendedName>
        <fullName evidence="4">Secreted protein</fullName>
    </recommendedName>
</protein>
<name>A0ABN6TGL9_9BURK</name>
<feature type="chain" id="PRO_5047164086" description="Secreted protein" evidence="1">
    <location>
        <begin position="34"/>
        <end position="271"/>
    </location>
</feature>
<proteinExistence type="predicted"/>
<gene>
    <name evidence="2" type="ORF">MasN3_40120</name>
</gene>
<evidence type="ECO:0008006" key="4">
    <source>
        <dbReference type="Google" id="ProtNLM"/>
    </source>
</evidence>
<evidence type="ECO:0000313" key="2">
    <source>
        <dbReference type="EMBL" id="BDT60518.1"/>
    </source>
</evidence>
<keyword evidence="1" id="KW-0732">Signal</keyword>
<accession>A0ABN6TGL9</accession>
<reference evidence="2" key="1">
    <citation type="submission" date="2022-11" db="EMBL/GenBank/DDBJ databases">
        <title>Isolation and characterization of PLA-degrading bacterium Massilia sp. from Antarctic soil.</title>
        <authorList>
            <person name="Sato K."/>
            <person name="Gomez-Fuentes C."/>
            <person name="Ahmad S.A."/>
            <person name="Zulkharnain A."/>
        </authorList>
    </citation>
    <scope>NUCLEOTIDE SEQUENCE</scope>
    <source>
        <strain evidence="2">N-3</strain>
    </source>
</reference>
<evidence type="ECO:0000313" key="3">
    <source>
        <dbReference type="Proteomes" id="UP001163336"/>
    </source>
</evidence>